<organism evidence="1 2">
    <name type="scientific">Sphingomonas kyungheensis</name>
    <dbReference type="NCBI Taxonomy" id="1069987"/>
    <lineage>
        <taxon>Bacteria</taxon>
        <taxon>Pseudomonadati</taxon>
        <taxon>Pseudomonadota</taxon>
        <taxon>Alphaproteobacteria</taxon>
        <taxon>Sphingomonadales</taxon>
        <taxon>Sphingomonadaceae</taxon>
        <taxon>Sphingomonas</taxon>
    </lineage>
</organism>
<keyword evidence="2" id="KW-1185">Reference proteome</keyword>
<comment type="caution">
    <text evidence="1">The sequence shown here is derived from an EMBL/GenBank/DDBJ whole genome shotgun (WGS) entry which is preliminary data.</text>
</comment>
<dbReference type="EMBL" id="JBBBDM010000003">
    <property type="protein sequence ID" value="MEI5687515.1"/>
    <property type="molecule type" value="Genomic_DNA"/>
</dbReference>
<evidence type="ECO:0008006" key="3">
    <source>
        <dbReference type="Google" id="ProtNLM"/>
    </source>
</evidence>
<name>A0ABU8H3C9_9SPHN</name>
<sequence length="554" mass="58263">MMSPGTRELVVASPPPPPIRYALTQIAAELDARFVRAGDALAAAIELSEQIVGGLDAIVSALDARDADAATDDLAEVAAAITALPAALTARGRRIATITDIAALLRAHVLDMHRSLRMLRAYGMNIKIAAAGEAQFVSFVEGMEDKIAAGEALLTEVIRALNALDAAVVGVQQADRRLAGDCAHAVPALPQRLLADARALGEHRSGNAQIAVRVGAIARAIQAKVARLLHAMQIGDRTRQRLDHVVAALELLDARTYPPAARAHVERLLAAQLAQIVHDFERETGALIANLQGLLPDVAALGALLADKAGGVDRGTLIRLDRSVSDADRIIVPLRAAQRQAEEMGRLIAATVSDLTARLDGLGAIRTDVQEIATNTRLLCRQHSDFGRAVAVVAQEVDLSASGLGTTATEVGRTIGELGSAQRLLGDDGAGIDGGARLGRALTTIRTAVTRTERLVRDGSEDARRLVALLETSAAELGREFALGGPITQVQALLSEWAEAAPVPAPADEGALRTLLPAIADLYTMASERDIHVDFLLPGMALIGHPAYDEDGLF</sequence>
<dbReference type="Proteomes" id="UP001367771">
    <property type="component" value="Unassembled WGS sequence"/>
</dbReference>
<accession>A0ABU8H3C9</accession>
<protein>
    <recommendedName>
        <fullName evidence="3">Methyl-accepting transducer domain-containing protein</fullName>
    </recommendedName>
</protein>
<evidence type="ECO:0000313" key="2">
    <source>
        <dbReference type="Proteomes" id="UP001367771"/>
    </source>
</evidence>
<evidence type="ECO:0000313" key="1">
    <source>
        <dbReference type="EMBL" id="MEI5687515.1"/>
    </source>
</evidence>
<proteinExistence type="predicted"/>
<reference evidence="1 2" key="1">
    <citation type="journal article" date="2013" name="Int. J. Syst. Evol. Microbiol.">
        <title>Sphingomonas kyungheensis sp. nov., a bacterium with ginsenoside-converting activity isolated from soil of a ginseng field.</title>
        <authorList>
            <person name="Son H.M."/>
            <person name="Yang J.E."/>
            <person name="Park Y."/>
            <person name="Han C.K."/>
            <person name="Kim S.G."/>
            <person name="Kook M."/>
            <person name="Yi T.H."/>
        </authorList>
    </citation>
    <scope>NUCLEOTIDE SEQUENCE [LARGE SCALE GENOMIC DNA]</scope>
    <source>
        <strain evidence="1 2">LMG 26582</strain>
    </source>
</reference>
<dbReference type="RefSeq" id="WP_336545248.1">
    <property type="nucleotide sequence ID" value="NZ_JBBBDM010000003.1"/>
</dbReference>
<gene>
    <name evidence="1" type="ORF">V8201_10550</name>
</gene>